<organism evidence="7">
    <name type="scientific">Flavobacterium psychrophilum</name>
    <dbReference type="NCBI Taxonomy" id="96345"/>
    <lineage>
        <taxon>Bacteria</taxon>
        <taxon>Pseudomonadati</taxon>
        <taxon>Bacteroidota</taxon>
        <taxon>Flavobacteriia</taxon>
        <taxon>Flavobacteriales</taxon>
        <taxon>Flavobacteriaceae</taxon>
        <taxon>Flavobacterium</taxon>
    </lineage>
</organism>
<keyword evidence="4 7" id="KW-0378">Hydrolase</keyword>
<dbReference type="EMBL" id="KJ605411">
    <property type="protein sequence ID" value="AIT70922.1"/>
    <property type="molecule type" value="Genomic_DNA"/>
</dbReference>
<dbReference type="RefSeq" id="WP_038466470.1">
    <property type="nucleotide sequence ID" value="NZ_CBCRUG010000026.1"/>
</dbReference>
<dbReference type="InterPro" id="IPR044934">
    <property type="entry name" value="Streptopain_sf"/>
</dbReference>
<keyword evidence="5" id="KW-0788">Thiol protease</keyword>
<evidence type="ECO:0000256" key="4">
    <source>
        <dbReference type="ARBA" id="ARBA00022801"/>
    </source>
</evidence>
<comment type="similarity">
    <text evidence="1">Belongs to the peptidase C10 family.</text>
</comment>
<protein>
    <submittedName>
        <fullName evidence="7">Streptopain cysteine protease</fullName>
        <ecNumber evidence="7">3.4.22.10</ecNumber>
    </submittedName>
</protein>
<dbReference type="InterPro" id="IPR025896">
    <property type="entry name" value="Spi_Prtas-inh"/>
</dbReference>
<evidence type="ECO:0000256" key="2">
    <source>
        <dbReference type="ARBA" id="ARBA00022670"/>
    </source>
</evidence>
<evidence type="ECO:0000256" key="5">
    <source>
        <dbReference type="ARBA" id="ARBA00022807"/>
    </source>
</evidence>
<evidence type="ECO:0000313" key="7">
    <source>
        <dbReference type="EMBL" id="AIT70922.1"/>
    </source>
</evidence>
<dbReference type="GO" id="GO:0006508">
    <property type="term" value="P:proteolysis"/>
    <property type="evidence" value="ECO:0007669"/>
    <property type="project" value="UniProtKB-KW"/>
</dbReference>
<sequence>MYRKRRLNLFKNFILAIAGLFIIFSCENEKINKTTTINQHEVTQKIAEKVALNVFRFKNNELAKSAQITKSIENVTTYKMSTTSDVNAFYVFNYNEGGFSIVSADDRVSPVLAYCDEGAFSTNINEIPEPVQSWMEEEKEISQTVKIENSIQTPEIKLDWDSALNKLPPPKDPNWCTDNFYQKGPLLTTTWDQGSTYNNLTPMVCPNSSGGRAPTGCIATAMAQIMKYWHKPNSYNWINMPNSYGTVDTQSLMRDIGNGWINYGCNGSSQQSNNISGRFNNFGYNASFTDNYSASLITQQLSWNRPVIVTGGRKKDGISWNMYTEGHAWVCDGYQQIDIRYMDENNNCQGWGYLYLHMNWGWGGYCNGWYNAHNFNPSTYTFNFKRKIVYNITP</sequence>
<keyword evidence="3" id="KW-0732">Signal</keyword>
<dbReference type="GO" id="GO:0008234">
    <property type="term" value="F:cysteine-type peptidase activity"/>
    <property type="evidence" value="ECO:0007669"/>
    <property type="project" value="UniProtKB-KW"/>
</dbReference>
<dbReference type="SUPFAM" id="SSF54001">
    <property type="entry name" value="Cysteine proteinases"/>
    <property type="match status" value="1"/>
</dbReference>
<dbReference type="InterPro" id="IPR038765">
    <property type="entry name" value="Papain-like_cys_pep_sf"/>
</dbReference>
<dbReference type="PROSITE" id="PS51257">
    <property type="entry name" value="PROKAR_LIPOPROTEIN"/>
    <property type="match status" value="1"/>
</dbReference>
<dbReference type="Pfam" id="PF01640">
    <property type="entry name" value="Peptidase_C10"/>
    <property type="match status" value="1"/>
</dbReference>
<dbReference type="EC" id="3.4.22.10" evidence="7"/>
<keyword evidence="2 7" id="KW-0645">Protease</keyword>
<dbReference type="AlphaFoldDB" id="A0A0A7DN81"/>
<proteinExistence type="inferred from homology"/>
<dbReference type="Gene3D" id="3.30.910.30">
    <property type="entry name" value="Peptidase C10 family"/>
    <property type="match status" value="1"/>
</dbReference>
<dbReference type="InterPro" id="IPR000200">
    <property type="entry name" value="Peptidase_C10"/>
</dbReference>
<accession>A0A0A7DN81</accession>
<reference evidence="7" key="1">
    <citation type="journal article" date="2015" name="PLoS ONE">
        <title>Development of a Markerless Deletion System for the Fish-Pathogenic Bacterium Flavobacterium psychrophilum.</title>
        <authorList>
            <person name="Gomez E."/>
            <person name="Alvarez B."/>
            <person name="Duchaud E."/>
            <person name="Guijarro J.A."/>
        </authorList>
    </citation>
    <scope>NUCLEOTIDE SEQUENCE</scope>
    <source>
        <strain evidence="7">THC02-90</strain>
    </source>
</reference>
<evidence type="ECO:0000259" key="6">
    <source>
        <dbReference type="Pfam" id="PF13734"/>
    </source>
</evidence>
<evidence type="ECO:0000256" key="1">
    <source>
        <dbReference type="ARBA" id="ARBA00009693"/>
    </source>
</evidence>
<gene>
    <name evidence="7" type="primary">fcpB</name>
</gene>
<dbReference type="Gene3D" id="3.90.70.50">
    <property type="entry name" value="Peptidase C10, streptopain"/>
    <property type="match status" value="2"/>
</dbReference>
<dbReference type="Pfam" id="PF13734">
    <property type="entry name" value="Inhibitor_I69"/>
    <property type="match status" value="1"/>
</dbReference>
<feature type="domain" description="Spi protease inhibitor" evidence="6">
    <location>
        <begin position="40"/>
        <end position="138"/>
    </location>
</feature>
<name>A0A0A7DN81_FLAPS</name>
<evidence type="ECO:0000256" key="3">
    <source>
        <dbReference type="ARBA" id="ARBA00022729"/>
    </source>
</evidence>